<dbReference type="RefSeq" id="WP_377369181.1">
    <property type="nucleotide sequence ID" value="NZ_JAOTJD010000012.1"/>
</dbReference>
<organism evidence="2 3">
    <name type="scientific">Phenylobacterium ferrooxidans</name>
    <dbReference type="NCBI Taxonomy" id="2982689"/>
    <lineage>
        <taxon>Bacteria</taxon>
        <taxon>Pseudomonadati</taxon>
        <taxon>Pseudomonadota</taxon>
        <taxon>Alphaproteobacteria</taxon>
        <taxon>Caulobacterales</taxon>
        <taxon>Caulobacteraceae</taxon>
        <taxon>Phenylobacterium</taxon>
    </lineage>
</organism>
<accession>A0ABW6CUL5</accession>
<evidence type="ECO:0000313" key="3">
    <source>
        <dbReference type="Proteomes" id="UP001598130"/>
    </source>
</evidence>
<name>A0ABW6CUL5_9CAUL</name>
<comment type="caution">
    <text evidence="2">The sequence shown here is derived from an EMBL/GenBank/DDBJ whole genome shotgun (WGS) entry which is preliminary data.</text>
</comment>
<dbReference type="Proteomes" id="UP001598130">
    <property type="component" value="Unassembled WGS sequence"/>
</dbReference>
<dbReference type="SUPFAM" id="SSF159501">
    <property type="entry name" value="EreA/ChaN-like"/>
    <property type="match status" value="1"/>
</dbReference>
<gene>
    <name evidence="2" type="ORF">OCL97_08035</name>
</gene>
<proteinExistence type="predicted"/>
<dbReference type="EMBL" id="JAOTJD010000012">
    <property type="protein sequence ID" value="MFD3263907.1"/>
    <property type="molecule type" value="Genomic_DNA"/>
</dbReference>
<evidence type="ECO:0000313" key="2">
    <source>
        <dbReference type="EMBL" id="MFD3263907.1"/>
    </source>
</evidence>
<feature type="signal peptide" evidence="1">
    <location>
        <begin position="1"/>
        <end position="19"/>
    </location>
</feature>
<keyword evidence="3" id="KW-1185">Reference proteome</keyword>
<protein>
    <recommendedName>
        <fullName evidence="4">Haem-binding uptake Tiki superfamily ChaN domain-containing protein</fullName>
    </recommendedName>
</protein>
<evidence type="ECO:0000256" key="1">
    <source>
        <dbReference type="SAM" id="SignalP"/>
    </source>
</evidence>
<feature type="chain" id="PRO_5047109616" description="Haem-binding uptake Tiki superfamily ChaN domain-containing protein" evidence="1">
    <location>
        <begin position="20"/>
        <end position="410"/>
    </location>
</feature>
<reference evidence="2 3" key="1">
    <citation type="submission" date="2022-09" db="EMBL/GenBank/DDBJ databases">
        <title>New species of Phenylobacterium.</title>
        <authorList>
            <person name="Mieszkin S."/>
        </authorList>
    </citation>
    <scope>NUCLEOTIDE SEQUENCE [LARGE SCALE GENOMIC DNA]</scope>
    <source>
        <strain evidence="2 3">HK31-G</strain>
    </source>
</reference>
<sequence length="410" mass="44421">MRTLLLALAGLTLCTSAVAQTPAPVDTRALLAANTRPFTYADGKLAGPGADALFGQLKDSQFLFLGESHHDHETPIFAGALYSRLRADLGYRYLAVEQDPLAIEAVNSYRGDLSQIAALAKRYPTHIGFASDQDLGFLAQASRSARPRDPTVWGLEQAQGVAPYLEELLALAPNAAAKATTQALLDEARLKETRANQGAFIHDDATTLGRLEALKAAYGDKPGSRAEVLLTGLVTSARIYSYNRRANAGERVGLYNNTEREALFKRAFMGHYRQVASAKTPPKVMFKFGSWHGYRGRSPGGAFTIANFAHEFAIANGREAYGIVVVPTGGYQADVTEEGPWMKALFPDGPPKQPVILDLRAIQPWSRVFANQVPAEQQAALRDYILAHDAVVVLPNSAKATWDLTGFPVP</sequence>
<keyword evidence="1" id="KW-0732">Signal</keyword>
<evidence type="ECO:0008006" key="4">
    <source>
        <dbReference type="Google" id="ProtNLM"/>
    </source>
</evidence>